<proteinExistence type="predicted"/>
<dbReference type="EMBL" id="CM000138">
    <property type="protein sequence ID" value="EEE54006.1"/>
    <property type="molecule type" value="Genomic_DNA"/>
</dbReference>
<evidence type="ECO:0000313" key="4">
    <source>
        <dbReference type="EMBL" id="EEE54006.1"/>
    </source>
</evidence>
<accession>A0A0P0UYX5</accession>
<dbReference type="EMBL" id="AP002484">
    <property type="protein sequence ID" value="BAD67790.1"/>
    <property type="molecule type" value="Genomic_DNA"/>
</dbReference>
<dbReference type="EMBL" id="AP014957">
    <property type="protein sequence ID" value="BAS70755.1"/>
    <property type="molecule type" value="Genomic_DNA"/>
</dbReference>
<name>A0A0P0UYX5_ORYSJ</name>
<evidence type="ECO:0000313" key="5">
    <source>
        <dbReference type="Proteomes" id="UP000059680"/>
    </source>
</evidence>
<evidence type="ECO:0000256" key="1">
    <source>
        <dbReference type="SAM" id="MobiDB-lite"/>
    </source>
</evidence>
<sequence>MAADEEEEVAPNLVFVTIQLPPSSSSSPLKTTQQLDGEGEELIGVQPKEEDRRLEEEEGGGVAADLAVSRGPSRQACRCTGQESRAVGRGRKQGERRPEGEGICRR</sequence>
<accession>Q5VRY5</accession>
<reference evidence="5" key="2">
    <citation type="journal article" date="2005" name="Nature">
        <title>The map-based sequence of the rice genome.</title>
        <authorList>
            <consortium name="International rice genome sequencing project (IRGSP)"/>
            <person name="Matsumoto T."/>
            <person name="Wu J."/>
            <person name="Kanamori H."/>
            <person name="Katayose Y."/>
            <person name="Fujisawa M."/>
            <person name="Namiki N."/>
            <person name="Mizuno H."/>
            <person name="Yamamoto K."/>
            <person name="Antonio B.A."/>
            <person name="Baba T."/>
            <person name="Sakata K."/>
            <person name="Nagamura Y."/>
            <person name="Aoki H."/>
            <person name="Arikawa K."/>
            <person name="Arita K."/>
            <person name="Bito T."/>
            <person name="Chiden Y."/>
            <person name="Fujitsuka N."/>
            <person name="Fukunaka R."/>
            <person name="Hamada M."/>
            <person name="Harada C."/>
            <person name="Hayashi A."/>
            <person name="Hijishita S."/>
            <person name="Honda M."/>
            <person name="Hosokawa S."/>
            <person name="Ichikawa Y."/>
            <person name="Idonuma A."/>
            <person name="Iijima M."/>
            <person name="Ikeda M."/>
            <person name="Ikeno M."/>
            <person name="Ito K."/>
            <person name="Ito S."/>
            <person name="Ito T."/>
            <person name="Ito Y."/>
            <person name="Ito Y."/>
            <person name="Iwabuchi A."/>
            <person name="Kamiya K."/>
            <person name="Karasawa W."/>
            <person name="Kurita K."/>
            <person name="Katagiri S."/>
            <person name="Kikuta A."/>
            <person name="Kobayashi H."/>
            <person name="Kobayashi N."/>
            <person name="Machita K."/>
            <person name="Maehara T."/>
            <person name="Masukawa M."/>
            <person name="Mizubayashi T."/>
            <person name="Mukai Y."/>
            <person name="Nagasaki H."/>
            <person name="Nagata Y."/>
            <person name="Naito S."/>
            <person name="Nakashima M."/>
            <person name="Nakama Y."/>
            <person name="Nakamichi Y."/>
            <person name="Nakamura M."/>
            <person name="Meguro A."/>
            <person name="Negishi M."/>
            <person name="Ohta I."/>
            <person name="Ohta T."/>
            <person name="Okamoto M."/>
            <person name="Ono N."/>
            <person name="Saji S."/>
            <person name="Sakaguchi M."/>
            <person name="Sakai K."/>
            <person name="Shibata M."/>
            <person name="Shimokawa T."/>
            <person name="Song J."/>
            <person name="Takazaki Y."/>
            <person name="Terasawa K."/>
            <person name="Tsugane M."/>
            <person name="Tsuji K."/>
            <person name="Ueda S."/>
            <person name="Waki K."/>
            <person name="Yamagata H."/>
            <person name="Yamamoto M."/>
            <person name="Yamamoto S."/>
            <person name="Yamane H."/>
            <person name="Yoshiki S."/>
            <person name="Yoshihara R."/>
            <person name="Yukawa K."/>
            <person name="Zhong H."/>
            <person name="Yano M."/>
            <person name="Yuan Q."/>
            <person name="Ouyang S."/>
            <person name="Liu J."/>
            <person name="Jones K.M."/>
            <person name="Gansberger K."/>
            <person name="Moffat K."/>
            <person name="Hill J."/>
            <person name="Bera J."/>
            <person name="Fadrosh D."/>
            <person name="Jin S."/>
            <person name="Johri S."/>
            <person name="Kim M."/>
            <person name="Overton L."/>
            <person name="Reardon M."/>
            <person name="Tsitrin T."/>
            <person name="Vuong H."/>
            <person name="Weaver B."/>
            <person name="Ciecko A."/>
            <person name="Tallon L."/>
            <person name="Jackson J."/>
            <person name="Pai G."/>
            <person name="Aken S.V."/>
            <person name="Utterback T."/>
            <person name="Reidmuller S."/>
            <person name="Feldblyum T."/>
            <person name="Hsiao J."/>
            <person name="Zismann V."/>
            <person name="Iobst S."/>
            <person name="de Vazeille A.R."/>
            <person name="Buell C.R."/>
            <person name="Ying K."/>
            <person name="Li Y."/>
            <person name="Lu T."/>
            <person name="Huang Y."/>
            <person name="Zhao Q."/>
            <person name="Feng Q."/>
            <person name="Zhang L."/>
            <person name="Zhu J."/>
            <person name="Weng Q."/>
            <person name="Mu J."/>
            <person name="Lu Y."/>
            <person name="Fan D."/>
            <person name="Liu Y."/>
            <person name="Guan J."/>
            <person name="Zhang Y."/>
            <person name="Yu S."/>
            <person name="Liu X."/>
            <person name="Zhang Y."/>
            <person name="Hong G."/>
            <person name="Han B."/>
            <person name="Choisne N."/>
            <person name="Demange N."/>
            <person name="Orjeda G."/>
            <person name="Samain S."/>
            <person name="Cattolico L."/>
            <person name="Pelletier E."/>
            <person name="Couloux A."/>
            <person name="Segurens B."/>
            <person name="Wincker P."/>
            <person name="D'Hont A."/>
            <person name="Scarpelli C."/>
            <person name="Weissenbach J."/>
            <person name="Salanoubat M."/>
            <person name="Quetier F."/>
            <person name="Yu Y."/>
            <person name="Kim H.R."/>
            <person name="Rambo T."/>
            <person name="Currie J."/>
            <person name="Collura K."/>
            <person name="Luo M."/>
            <person name="Yang T."/>
            <person name="Ammiraju J.S.S."/>
            <person name="Engler F."/>
            <person name="Soderlund C."/>
            <person name="Wing R.A."/>
            <person name="Palmer L.E."/>
            <person name="de la Bastide M."/>
            <person name="Spiegel L."/>
            <person name="Nascimento L."/>
            <person name="Zutavern T."/>
            <person name="O'Shaughnessy A."/>
            <person name="Dike S."/>
            <person name="Dedhia N."/>
            <person name="Preston R."/>
            <person name="Balija V."/>
            <person name="McCombie W.R."/>
            <person name="Chow T."/>
            <person name="Chen H."/>
            <person name="Chung M."/>
            <person name="Chen C."/>
            <person name="Shaw J."/>
            <person name="Wu H."/>
            <person name="Hsiao K."/>
            <person name="Chao Y."/>
            <person name="Chu M."/>
            <person name="Cheng C."/>
            <person name="Hour A."/>
            <person name="Lee P."/>
            <person name="Lin S."/>
            <person name="Lin Y."/>
            <person name="Liou J."/>
            <person name="Liu S."/>
            <person name="Hsing Y."/>
            <person name="Raghuvanshi S."/>
            <person name="Mohanty A."/>
            <person name="Bharti A.K."/>
            <person name="Gaur A."/>
            <person name="Gupta V."/>
            <person name="Kumar D."/>
            <person name="Ravi V."/>
            <person name="Vij S."/>
            <person name="Kapur A."/>
            <person name="Khurana P."/>
            <person name="Khurana P."/>
            <person name="Khurana J.P."/>
            <person name="Tyagi A.K."/>
            <person name="Gaikwad K."/>
            <person name="Singh A."/>
            <person name="Dalal V."/>
            <person name="Srivastava S."/>
            <person name="Dixit A."/>
            <person name="Pal A.K."/>
            <person name="Ghazi I.A."/>
            <person name="Yadav M."/>
            <person name="Pandit A."/>
            <person name="Bhargava A."/>
            <person name="Sureshbabu K."/>
            <person name="Batra K."/>
            <person name="Sharma T.R."/>
            <person name="Mohapatra T."/>
            <person name="Singh N.K."/>
            <person name="Messing J."/>
            <person name="Nelson A.B."/>
            <person name="Fuks G."/>
            <person name="Kavchok S."/>
            <person name="Keizer G."/>
            <person name="Linton E."/>
            <person name="Llaca V."/>
            <person name="Song R."/>
            <person name="Tanyolac B."/>
            <person name="Young S."/>
            <person name="Ho-Il K."/>
            <person name="Hahn J.H."/>
            <person name="Sangsakoo G."/>
            <person name="Vanavichit A."/>
            <person name="de Mattos Luiz.A.T."/>
            <person name="Zimmer P.D."/>
            <person name="Malone G."/>
            <person name="Dellagostin O."/>
            <person name="de Oliveira A.C."/>
            <person name="Bevan M."/>
            <person name="Bancroft I."/>
            <person name="Minx P."/>
            <person name="Cordum H."/>
            <person name="Wilson R."/>
            <person name="Cheng Z."/>
            <person name="Jin W."/>
            <person name="Jiang J."/>
            <person name="Leong S.A."/>
            <person name="Iwama H."/>
            <person name="Gojobori T."/>
            <person name="Itoh T."/>
            <person name="Niimura Y."/>
            <person name="Fujii Y."/>
            <person name="Habara T."/>
            <person name="Sakai H."/>
            <person name="Sato Y."/>
            <person name="Wilson G."/>
            <person name="Kumar K."/>
            <person name="McCouch S."/>
            <person name="Juretic N."/>
            <person name="Hoen D."/>
            <person name="Wright S."/>
            <person name="Bruskiewich R."/>
            <person name="Bureau T."/>
            <person name="Miyao A."/>
            <person name="Hirochika H."/>
            <person name="Nishikawa T."/>
            <person name="Kadowaki K."/>
            <person name="Sugiura M."/>
            <person name="Burr B."/>
            <person name="Sasaki T."/>
        </authorList>
    </citation>
    <scope>NUCLEOTIDE SEQUENCE [LARGE SCALE GENOMIC DNA]</scope>
    <source>
        <strain evidence="5">cv. Nipponbare</strain>
    </source>
</reference>
<accession>B9ETI5</accession>
<keyword evidence="5" id="KW-1185">Reference proteome</keyword>
<evidence type="ECO:0000313" key="2">
    <source>
        <dbReference type="EMBL" id="BAD67790.1"/>
    </source>
</evidence>
<protein>
    <submittedName>
        <fullName evidence="3">Os01g0183666 protein</fullName>
    </submittedName>
</protein>
<reference evidence="4" key="4">
    <citation type="submission" date="2008-12" db="EMBL/GenBank/DDBJ databases">
        <title>Improved gene annotation of the rice (Oryza sativa) genomes.</title>
        <authorList>
            <person name="Wang J."/>
            <person name="Li R."/>
            <person name="Fan W."/>
            <person name="Huang Q."/>
            <person name="Zhang J."/>
            <person name="Zhou Y."/>
            <person name="Hu Y."/>
            <person name="Zi S."/>
            <person name="Li J."/>
            <person name="Ni P."/>
            <person name="Zheng H."/>
            <person name="Zhang Y."/>
            <person name="Zhao M."/>
            <person name="Hao Q."/>
            <person name="McDermott J."/>
            <person name="Samudrala R."/>
            <person name="Kristiansen K."/>
            <person name="Wong G.K.-S."/>
        </authorList>
    </citation>
    <scope>NUCLEOTIDE SEQUENCE</scope>
</reference>
<reference evidence="4" key="3">
    <citation type="journal article" date="2005" name="PLoS Biol.">
        <title>The genomes of Oryza sativa: a history of duplications.</title>
        <authorList>
            <person name="Yu J."/>
            <person name="Wang J."/>
            <person name="Lin W."/>
            <person name="Li S."/>
            <person name="Li H."/>
            <person name="Zhou J."/>
            <person name="Ni P."/>
            <person name="Dong W."/>
            <person name="Hu S."/>
            <person name="Zeng C."/>
            <person name="Zhang J."/>
            <person name="Zhang Y."/>
            <person name="Li R."/>
            <person name="Xu Z."/>
            <person name="Li S."/>
            <person name="Li X."/>
            <person name="Zheng H."/>
            <person name="Cong L."/>
            <person name="Lin L."/>
            <person name="Yin J."/>
            <person name="Geng J."/>
            <person name="Li G."/>
            <person name="Shi J."/>
            <person name="Liu J."/>
            <person name="Lv H."/>
            <person name="Li J."/>
            <person name="Wang J."/>
            <person name="Deng Y."/>
            <person name="Ran L."/>
            <person name="Shi X."/>
            <person name="Wang X."/>
            <person name="Wu Q."/>
            <person name="Li C."/>
            <person name="Ren X."/>
            <person name="Wang J."/>
            <person name="Wang X."/>
            <person name="Li D."/>
            <person name="Liu D."/>
            <person name="Zhang X."/>
            <person name="Ji Z."/>
            <person name="Zhao W."/>
            <person name="Sun Y."/>
            <person name="Zhang Z."/>
            <person name="Bao J."/>
            <person name="Han Y."/>
            <person name="Dong L."/>
            <person name="Ji J."/>
            <person name="Chen P."/>
            <person name="Wu S."/>
            <person name="Liu J."/>
            <person name="Xiao Y."/>
            <person name="Bu D."/>
            <person name="Tan J."/>
            <person name="Yang L."/>
            <person name="Ye C."/>
            <person name="Zhang J."/>
            <person name="Xu J."/>
            <person name="Zhou Y."/>
            <person name="Yu Y."/>
            <person name="Zhang B."/>
            <person name="Zhuang S."/>
            <person name="Wei H."/>
            <person name="Liu B."/>
            <person name="Lei M."/>
            <person name="Yu H."/>
            <person name="Li Y."/>
            <person name="Xu H."/>
            <person name="Wei S."/>
            <person name="He X."/>
            <person name="Fang L."/>
            <person name="Zhang Z."/>
            <person name="Zhang Y."/>
            <person name="Huang X."/>
            <person name="Su Z."/>
            <person name="Tong W."/>
            <person name="Li J."/>
            <person name="Tong Z."/>
            <person name="Li S."/>
            <person name="Ye J."/>
            <person name="Wang L."/>
            <person name="Fang L."/>
            <person name="Lei T."/>
            <person name="Chen C."/>
            <person name="Chen H."/>
            <person name="Xu Z."/>
            <person name="Li H."/>
            <person name="Huang H."/>
            <person name="Zhang F."/>
            <person name="Xu H."/>
            <person name="Li N."/>
            <person name="Zhao C."/>
            <person name="Li S."/>
            <person name="Dong L."/>
            <person name="Huang Y."/>
            <person name="Li L."/>
            <person name="Xi Y."/>
            <person name="Qi Q."/>
            <person name="Li W."/>
            <person name="Zhang B."/>
            <person name="Hu W."/>
            <person name="Zhang Y."/>
            <person name="Tian X."/>
            <person name="Jiao Y."/>
            <person name="Liang X."/>
            <person name="Jin J."/>
            <person name="Gao L."/>
            <person name="Zheng W."/>
            <person name="Hao B."/>
            <person name="Liu S."/>
            <person name="Wang W."/>
            <person name="Yuan L."/>
            <person name="Cao M."/>
            <person name="McDermott J."/>
            <person name="Samudrala R."/>
            <person name="Wang J."/>
            <person name="Wong G.K."/>
            <person name="Yang H."/>
        </authorList>
    </citation>
    <scope>NUCLEOTIDE SEQUENCE [LARGE SCALE GENOMIC DNA]</scope>
</reference>
<dbReference type="Proteomes" id="UP000007752">
    <property type="component" value="Chromosome 1"/>
</dbReference>
<feature type="compositionally biased region" description="Basic and acidic residues" evidence="1">
    <location>
        <begin position="92"/>
        <end position="106"/>
    </location>
</feature>
<reference evidence="2" key="1">
    <citation type="journal article" date="2002" name="Nature">
        <title>The genome sequence and structure of rice chromosome 1.</title>
        <authorList>
            <person name="Sasaki T."/>
            <person name="Matsumoto T."/>
            <person name="Yamamoto K."/>
            <person name="Sakata K."/>
            <person name="Baba T."/>
            <person name="Katayose Y."/>
            <person name="Wu J."/>
            <person name="Niimura Y."/>
            <person name="Cheng Z."/>
            <person name="Nagamura Y."/>
            <person name="Antonio B.A."/>
            <person name="Kanamori H."/>
            <person name="Hosokawa S."/>
            <person name="Masukawa M."/>
            <person name="Arikawa K."/>
            <person name="Chiden Y."/>
            <person name="Hayashi M."/>
            <person name="Okamoto M."/>
            <person name="Ando T."/>
            <person name="Aoki H."/>
            <person name="Arita K."/>
            <person name="Hamada M."/>
            <person name="Harada C."/>
            <person name="Hijishita S."/>
            <person name="Honda M."/>
            <person name="Ichikawa Y."/>
            <person name="Idonuma A."/>
            <person name="Iijima M."/>
            <person name="Ikeda M."/>
            <person name="Ikeno M."/>
            <person name="Itoh S."/>
            <person name="Itoh T."/>
            <person name="Itoh Y."/>
            <person name="Itoh Y."/>
            <person name="Iwabuchi A."/>
            <person name="Kamiya K."/>
            <person name="Karasawa W."/>
            <person name="Katagiri S."/>
            <person name="Kikuta A."/>
            <person name="Kobayashi N."/>
            <person name="Kono I."/>
            <person name="Machita K."/>
            <person name="Maehara T."/>
            <person name="Mizuno H."/>
            <person name="Mizubayashi T."/>
            <person name="Mukai Y."/>
            <person name="Nagasaki H."/>
            <person name="Nakashima M."/>
            <person name="Nakama Y."/>
            <person name="Nakamichi Y."/>
            <person name="Nakamura M."/>
            <person name="Namiki N."/>
            <person name="Negishi M."/>
            <person name="Ohta I."/>
            <person name="Ono N."/>
            <person name="Saji S."/>
            <person name="Sakai K."/>
            <person name="Shibata M."/>
            <person name="Shimokawa T."/>
            <person name="Shomura A."/>
            <person name="Song J."/>
            <person name="Takazaki Y."/>
            <person name="Terasawa K."/>
            <person name="Tsuji K."/>
            <person name="Waki K."/>
            <person name="Yamagata H."/>
            <person name="Yamane H."/>
            <person name="Yoshiki S."/>
            <person name="Yoshihara R."/>
            <person name="Yukawa K."/>
            <person name="Zhong H."/>
            <person name="Iwama H."/>
            <person name="Endo T."/>
            <person name="Ito H."/>
            <person name="Hahn J.H."/>
            <person name="Kim H.I."/>
            <person name="Eun M.Y."/>
            <person name="Yano M."/>
            <person name="Jiang J."/>
            <person name="Gojobori T."/>
        </authorList>
    </citation>
    <scope>NUCLEOTIDE SEQUENCE</scope>
</reference>
<dbReference type="Proteomes" id="UP000817658">
    <property type="component" value="Chromosome 1"/>
</dbReference>
<dbReference type="PaxDb" id="39947-Q5VRY5"/>
<reference evidence="3 5" key="6">
    <citation type="journal article" date="2013" name="Rice">
        <title>Improvement of the Oryza sativa Nipponbare reference genome using next generation sequence and optical map data.</title>
        <authorList>
            <person name="Kawahara Y."/>
            <person name="de la Bastide M."/>
            <person name="Hamilton J.P."/>
            <person name="Kanamori H."/>
            <person name="McCombie W.R."/>
            <person name="Ouyang S."/>
            <person name="Schwartz D.C."/>
            <person name="Tanaka T."/>
            <person name="Wu J."/>
            <person name="Zhou S."/>
            <person name="Childs K.L."/>
            <person name="Davidson R.M."/>
            <person name="Lin H."/>
            <person name="Quesada-Ocampo L."/>
            <person name="Vaillancourt B."/>
            <person name="Sakai H."/>
            <person name="Lee S.S."/>
            <person name="Kim J."/>
            <person name="Numa H."/>
            <person name="Itoh T."/>
            <person name="Buell C.R."/>
            <person name="Matsumoto T."/>
        </authorList>
    </citation>
    <scope>NUCLEOTIDE SEQUENCE [LARGE SCALE GENOMIC DNA]</scope>
    <source>
        <strain evidence="5">cv. Nipponbare</strain>
    </source>
</reference>
<reference evidence="3" key="7">
    <citation type="submission" date="2015-10" db="EMBL/GenBank/DDBJ databases">
        <authorList>
            <person name="Sakai H."/>
            <person name="Kawahara Y."/>
            <person name="Matsumoto T."/>
            <person name="Buell C.R."/>
            <person name="Itoh T."/>
        </authorList>
    </citation>
    <scope>NUCLEOTIDE SEQUENCE</scope>
</reference>
<feature type="region of interest" description="Disordered" evidence="1">
    <location>
        <begin position="19"/>
        <end position="106"/>
    </location>
</feature>
<dbReference type="AlphaFoldDB" id="A0A0P0UYX5"/>
<evidence type="ECO:0000313" key="3">
    <source>
        <dbReference type="EMBL" id="BAS70755.1"/>
    </source>
</evidence>
<dbReference type="InParanoid" id="A0A0P0UYX5"/>
<organism evidence="4">
    <name type="scientific">Oryza sativa subsp. japonica</name>
    <name type="common">Rice</name>
    <dbReference type="NCBI Taxonomy" id="39947"/>
    <lineage>
        <taxon>Eukaryota</taxon>
        <taxon>Viridiplantae</taxon>
        <taxon>Streptophyta</taxon>
        <taxon>Embryophyta</taxon>
        <taxon>Tracheophyta</taxon>
        <taxon>Spermatophyta</taxon>
        <taxon>Magnoliopsida</taxon>
        <taxon>Liliopsida</taxon>
        <taxon>Poales</taxon>
        <taxon>Poaceae</taxon>
        <taxon>BOP clade</taxon>
        <taxon>Oryzoideae</taxon>
        <taxon>Oryzeae</taxon>
        <taxon>Oryzinae</taxon>
        <taxon>Oryza</taxon>
        <taxon>Oryza sativa</taxon>
    </lineage>
</organism>
<gene>
    <name evidence="3" type="ordered locus">Os01g0183666</name>
    <name evidence="4" type="ORF">OsJ_00651</name>
    <name evidence="3" type="ORF">OSNPB_010183666</name>
    <name evidence="2" type="ORF">P0489A01.17</name>
</gene>
<dbReference type="Proteomes" id="UP000059680">
    <property type="component" value="Chromosome 1"/>
</dbReference>
<reference evidence="3" key="5">
    <citation type="journal article" date="2013" name="Plant Cell Physiol.">
        <title>Rice Annotation Project Database (RAP-DB): an integrative and interactive database for rice genomics.</title>
        <authorList>
            <person name="Sakai H."/>
            <person name="Lee S.S."/>
            <person name="Tanaka T."/>
            <person name="Numa H."/>
            <person name="Kim J."/>
            <person name="Kawahara Y."/>
            <person name="Wakimoto H."/>
            <person name="Yang C.C."/>
            <person name="Iwamoto M."/>
            <person name="Abe T."/>
            <person name="Yamada Y."/>
            <person name="Muto A."/>
            <person name="Inokuchi H."/>
            <person name="Ikemura T."/>
            <person name="Matsumoto T."/>
            <person name="Sasaki T."/>
            <person name="Itoh T."/>
        </authorList>
    </citation>
    <scope>NUCLEOTIDE SEQUENCE</scope>
</reference>